<proteinExistence type="predicted"/>
<sequence length="79" mass="8470">EYAGAAEWGNAVRATGHEALYEVAVSRQVHRVVGGEGGDGVGNDAAKRDVWVHQRNCFEGGDLQVAAALFAQRYSQVLQ</sequence>
<gene>
    <name evidence="1" type="ORF">Tci_922931</name>
</gene>
<comment type="caution">
    <text evidence="1">The sequence shown here is derived from an EMBL/GenBank/DDBJ whole genome shotgun (WGS) entry which is preliminary data.</text>
</comment>
<reference evidence="1" key="1">
    <citation type="journal article" date="2019" name="Sci. Rep.">
        <title>Draft genome of Tanacetum cinerariifolium, the natural source of mosquito coil.</title>
        <authorList>
            <person name="Yamashiro T."/>
            <person name="Shiraishi A."/>
            <person name="Satake H."/>
            <person name="Nakayama K."/>
        </authorList>
    </citation>
    <scope>NUCLEOTIDE SEQUENCE</scope>
</reference>
<accession>A0A699WT96</accession>
<organism evidence="1">
    <name type="scientific">Tanacetum cinerariifolium</name>
    <name type="common">Dalmatian daisy</name>
    <name type="synonym">Chrysanthemum cinerariifolium</name>
    <dbReference type="NCBI Taxonomy" id="118510"/>
    <lineage>
        <taxon>Eukaryota</taxon>
        <taxon>Viridiplantae</taxon>
        <taxon>Streptophyta</taxon>
        <taxon>Embryophyta</taxon>
        <taxon>Tracheophyta</taxon>
        <taxon>Spermatophyta</taxon>
        <taxon>Magnoliopsida</taxon>
        <taxon>eudicotyledons</taxon>
        <taxon>Gunneridae</taxon>
        <taxon>Pentapetalae</taxon>
        <taxon>asterids</taxon>
        <taxon>campanulids</taxon>
        <taxon>Asterales</taxon>
        <taxon>Asteraceae</taxon>
        <taxon>Asteroideae</taxon>
        <taxon>Anthemideae</taxon>
        <taxon>Anthemidinae</taxon>
        <taxon>Tanacetum</taxon>
    </lineage>
</organism>
<name>A0A699WT96_TANCI</name>
<protein>
    <submittedName>
        <fullName evidence="1">Uncharacterized protein</fullName>
    </submittedName>
</protein>
<evidence type="ECO:0000313" key="1">
    <source>
        <dbReference type="EMBL" id="GFD50962.1"/>
    </source>
</evidence>
<dbReference type="AlphaFoldDB" id="A0A699WT96"/>
<dbReference type="EMBL" id="BKCJ011763947">
    <property type="protein sequence ID" value="GFD50962.1"/>
    <property type="molecule type" value="Genomic_DNA"/>
</dbReference>
<feature type="non-terminal residue" evidence="1">
    <location>
        <position position="1"/>
    </location>
</feature>